<reference evidence="2 3" key="1">
    <citation type="journal article" date="2024" name="Science">
        <title>Giant polyketide synthase enzymes in the biosynthesis of giant marine polyether toxins.</title>
        <authorList>
            <person name="Fallon T.R."/>
            <person name="Shende V.V."/>
            <person name="Wierzbicki I.H."/>
            <person name="Pendleton A.L."/>
            <person name="Watervoot N.F."/>
            <person name="Auber R.P."/>
            <person name="Gonzalez D.J."/>
            <person name="Wisecaver J.H."/>
            <person name="Moore B.S."/>
        </authorList>
    </citation>
    <scope>NUCLEOTIDE SEQUENCE [LARGE SCALE GENOMIC DNA]</scope>
    <source>
        <strain evidence="2 3">12B1</strain>
    </source>
</reference>
<evidence type="ECO:0000313" key="2">
    <source>
        <dbReference type="EMBL" id="KAL1511435.1"/>
    </source>
</evidence>
<proteinExistence type="predicted"/>
<evidence type="ECO:0000256" key="1">
    <source>
        <dbReference type="SAM" id="MobiDB-lite"/>
    </source>
</evidence>
<feature type="compositionally biased region" description="Basic residues" evidence="1">
    <location>
        <begin position="467"/>
        <end position="479"/>
    </location>
</feature>
<dbReference type="Proteomes" id="UP001515480">
    <property type="component" value="Unassembled WGS sequence"/>
</dbReference>
<comment type="caution">
    <text evidence="2">The sequence shown here is derived from an EMBL/GenBank/DDBJ whole genome shotgun (WGS) entry which is preliminary data.</text>
</comment>
<feature type="compositionally biased region" description="Low complexity" evidence="1">
    <location>
        <begin position="453"/>
        <end position="465"/>
    </location>
</feature>
<keyword evidence="3" id="KW-1185">Reference proteome</keyword>
<evidence type="ECO:0008006" key="4">
    <source>
        <dbReference type="Google" id="ProtNLM"/>
    </source>
</evidence>
<dbReference type="EMBL" id="JBGBPQ010000014">
    <property type="protein sequence ID" value="KAL1511435.1"/>
    <property type="molecule type" value="Genomic_DNA"/>
</dbReference>
<feature type="region of interest" description="Disordered" evidence="1">
    <location>
        <begin position="453"/>
        <end position="492"/>
    </location>
</feature>
<evidence type="ECO:0000313" key="3">
    <source>
        <dbReference type="Proteomes" id="UP001515480"/>
    </source>
</evidence>
<protein>
    <recommendedName>
        <fullName evidence="4">Nucleotide-diphospho-sugar transferase domain-containing protein</fullName>
    </recommendedName>
</protein>
<sequence>MSRVALLMTDNRPATLLSPSAHTLTYPALSFALNALYACAHGYDLLYHQMTAPTCSHATQGARNASYCKLPAIARALRAATHPTVAFIDSDSFFLHRNVSLPSLLATFAPPASSGAAVWFANDLPQLGERPNGGFHVWSATAAARRLLAAWWHLPGGRYNGAHDYEQHALQWLLSQLSEAVPLIGTLQLRAMADEFTHPVAHIDHTKAERRLWVMGVEFIAAALETQGDALSRGARRRLRALLAEARAAPLDAKETLHGGALRERVLRAAADLLLKASSRDGGGVVAAAAAAALGEGVGSPRGLAVDGAAVGCAAGRGSLRVVRYDASAEALRSLPLHSAARRLSPEGMPLQLLPCAAGADGRRGVFQRWREARGEWSVAAAPQLCLKAGPRRAPKKPYPLLAQLRRCARRAADGVFSSRSDASPRYLQLEAGLASLQPAVAAAAAAVRRGASPRANGRRLAGGAARRGKARRLGGRRGRPADGKGKRPFWQDGTVPSATPLCLSGKGEAAIFVTCGKAAYPLQMLAEADGAARQLQFEVVGKAGRSTGEYRCLSALLGPENGLE</sequence>
<organism evidence="2 3">
    <name type="scientific">Prymnesium parvum</name>
    <name type="common">Toxic golden alga</name>
    <dbReference type="NCBI Taxonomy" id="97485"/>
    <lineage>
        <taxon>Eukaryota</taxon>
        <taxon>Haptista</taxon>
        <taxon>Haptophyta</taxon>
        <taxon>Prymnesiophyceae</taxon>
        <taxon>Prymnesiales</taxon>
        <taxon>Prymnesiaceae</taxon>
        <taxon>Prymnesium</taxon>
    </lineage>
</organism>
<dbReference type="AlphaFoldDB" id="A0AB34J416"/>
<gene>
    <name evidence="2" type="ORF">AB1Y20_006234</name>
</gene>
<name>A0AB34J416_PRYPA</name>
<accession>A0AB34J416</accession>